<evidence type="ECO:0000256" key="1">
    <source>
        <dbReference type="ARBA" id="ARBA00023125"/>
    </source>
</evidence>
<organism evidence="5 6">
    <name type="scientific">Modicisalibacter muralis</name>
    <dbReference type="NCBI Taxonomy" id="119000"/>
    <lineage>
        <taxon>Bacteria</taxon>
        <taxon>Pseudomonadati</taxon>
        <taxon>Pseudomonadota</taxon>
        <taxon>Gammaproteobacteria</taxon>
        <taxon>Oceanospirillales</taxon>
        <taxon>Halomonadaceae</taxon>
        <taxon>Modicisalibacter</taxon>
    </lineage>
</organism>
<dbReference type="InterPro" id="IPR016194">
    <property type="entry name" value="SPOC-like_C_dom_sf"/>
</dbReference>
<keyword evidence="2" id="KW-0233">DNA recombination</keyword>
<evidence type="ECO:0000256" key="3">
    <source>
        <dbReference type="SAM" id="MobiDB-lite"/>
    </source>
</evidence>
<comment type="similarity">
    <text evidence="2">Belongs to the prokaryotic Ku family.</text>
</comment>
<evidence type="ECO:0000256" key="2">
    <source>
        <dbReference type="HAMAP-Rule" id="MF_01875"/>
    </source>
</evidence>
<keyword evidence="1 2" id="KW-0238">DNA-binding</keyword>
<dbReference type="STRING" id="119000.SAMN05661010_02199"/>
<dbReference type="InterPro" id="IPR006164">
    <property type="entry name" value="DNA_bd_Ku70/Ku80"/>
</dbReference>
<evidence type="ECO:0000313" key="6">
    <source>
        <dbReference type="Proteomes" id="UP000198654"/>
    </source>
</evidence>
<reference evidence="5 6" key="1">
    <citation type="submission" date="2016-10" db="EMBL/GenBank/DDBJ databases">
        <authorList>
            <person name="de Groot N.N."/>
        </authorList>
    </citation>
    <scope>NUCLEOTIDE SEQUENCE [LARGE SCALE GENOMIC DNA]</scope>
    <source>
        <strain evidence="5 6">DSM 14789</strain>
    </source>
</reference>
<comment type="subunit">
    <text evidence="2">Homodimer. Interacts with LigD.</text>
</comment>
<dbReference type="NCBIfam" id="TIGR02772">
    <property type="entry name" value="Ku_bact"/>
    <property type="match status" value="1"/>
</dbReference>
<name>A0A1G9LPZ1_9GAMM</name>
<keyword evidence="2" id="KW-0227">DNA damage</keyword>
<dbReference type="InterPro" id="IPR009187">
    <property type="entry name" value="Prok_Ku"/>
</dbReference>
<feature type="domain" description="Ku" evidence="4">
    <location>
        <begin position="54"/>
        <end position="181"/>
    </location>
</feature>
<dbReference type="AlphaFoldDB" id="A0A1G9LPZ1"/>
<keyword evidence="6" id="KW-1185">Reference proteome</keyword>
<accession>A0A1G9LPZ1</accession>
<comment type="function">
    <text evidence="2">With LigD forms a non-homologous end joining (NHEJ) DNA repair enzyme, which repairs dsDNA breaks with reduced fidelity. Binds linear dsDNA with 5'- and 3'- overhangs but not closed circular dsDNA nor ssDNA. Recruits and stimulates the ligase activity of LigD.</text>
</comment>
<dbReference type="HAMAP" id="MF_01875">
    <property type="entry name" value="Prokaryotic_Ku"/>
    <property type="match status" value="1"/>
</dbReference>
<feature type="region of interest" description="Disordered" evidence="3">
    <location>
        <begin position="230"/>
        <end position="258"/>
    </location>
</feature>
<dbReference type="GO" id="GO:0003690">
    <property type="term" value="F:double-stranded DNA binding"/>
    <property type="evidence" value="ECO:0007669"/>
    <property type="project" value="UniProtKB-UniRule"/>
</dbReference>
<dbReference type="Proteomes" id="UP000198654">
    <property type="component" value="Unassembled WGS sequence"/>
</dbReference>
<dbReference type="SMART" id="SM00559">
    <property type="entry name" value="Ku78"/>
    <property type="match status" value="1"/>
</dbReference>
<keyword evidence="2" id="KW-0234">DNA repair</keyword>
<sequence length="258" mass="29430">MAARAMWKGIIRFGDAQVPVKLYSAVRDRNIHFRLLHGKDRSPVRQAMVNPETDQVVAYQDTRRAYVTDEGSMVVLDKGELDALEPESSRDIEVVGFLPPTQIDHRWYDRPYYLGPDGLEEDYFALIEALETSGKEGLARWVMRKKGYVGALRLHEGYPMLMSLRHAEELVSVDALEAPQGAKLDAKELAMAGQLISMLEAPFEPGEYRDEYRERVMELIEAKQRGGRVKVTPIRRRKPSDDLSKALQASLKEERERA</sequence>
<dbReference type="GO" id="GO:0006303">
    <property type="term" value="P:double-strand break repair via nonhomologous end joining"/>
    <property type="evidence" value="ECO:0007669"/>
    <property type="project" value="UniProtKB-UniRule"/>
</dbReference>
<protein>
    <recommendedName>
        <fullName evidence="2">Non-homologous end joining protein Ku</fullName>
    </recommendedName>
</protein>
<dbReference type="Gene3D" id="2.40.290.10">
    <property type="match status" value="1"/>
</dbReference>
<dbReference type="PIRSF" id="PIRSF006493">
    <property type="entry name" value="Prok_Ku"/>
    <property type="match status" value="1"/>
</dbReference>
<dbReference type="Pfam" id="PF02735">
    <property type="entry name" value="Ku"/>
    <property type="match status" value="1"/>
</dbReference>
<gene>
    <name evidence="2" type="primary">ku</name>
    <name evidence="5" type="ORF">SAMN05661010_02199</name>
</gene>
<dbReference type="PANTHER" id="PTHR41251:SF1">
    <property type="entry name" value="NON-HOMOLOGOUS END JOINING PROTEIN KU"/>
    <property type="match status" value="1"/>
</dbReference>
<evidence type="ECO:0000259" key="4">
    <source>
        <dbReference type="SMART" id="SM00559"/>
    </source>
</evidence>
<dbReference type="PANTHER" id="PTHR41251">
    <property type="entry name" value="NON-HOMOLOGOUS END JOINING PROTEIN KU"/>
    <property type="match status" value="1"/>
</dbReference>
<dbReference type="RefSeq" id="WP_089728457.1">
    <property type="nucleotide sequence ID" value="NZ_FNGI01000005.1"/>
</dbReference>
<dbReference type="SUPFAM" id="SSF100939">
    <property type="entry name" value="SPOC domain-like"/>
    <property type="match status" value="1"/>
</dbReference>
<dbReference type="EMBL" id="FNGI01000005">
    <property type="protein sequence ID" value="SDL63978.1"/>
    <property type="molecule type" value="Genomic_DNA"/>
</dbReference>
<dbReference type="OrthoDB" id="9795084at2"/>
<dbReference type="GO" id="GO:0006310">
    <property type="term" value="P:DNA recombination"/>
    <property type="evidence" value="ECO:0007669"/>
    <property type="project" value="UniProtKB-KW"/>
</dbReference>
<evidence type="ECO:0000313" key="5">
    <source>
        <dbReference type="EMBL" id="SDL63978.1"/>
    </source>
</evidence>
<proteinExistence type="inferred from homology"/>